<feature type="transmembrane region" description="Helical" evidence="8">
    <location>
        <begin position="51"/>
        <end position="69"/>
    </location>
</feature>
<dbReference type="NCBIfam" id="NF037981">
    <property type="entry name" value="NCS2_1"/>
    <property type="match status" value="1"/>
</dbReference>
<dbReference type="Proteomes" id="UP000036338">
    <property type="component" value="Unassembled WGS sequence"/>
</dbReference>
<feature type="transmembrane region" description="Helical" evidence="8">
    <location>
        <begin position="106"/>
        <end position="125"/>
    </location>
</feature>
<dbReference type="Pfam" id="PF00860">
    <property type="entry name" value="Xan_ur_permease"/>
    <property type="match status" value="1"/>
</dbReference>
<dbReference type="InterPro" id="IPR006042">
    <property type="entry name" value="Xan_ur_permease"/>
</dbReference>
<dbReference type="GO" id="GO:0042907">
    <property type="term" value="F:xanthine transmembrane transporter activity"/>
    <property type="evidence" value="ECO:0007669"/>
    <property type="project" value="TreeGrafter"/>
</dbReference>
<sequence>MSHEPISPPVDARLPAWQLALFGLQHVLSMAASPITAVFLIAKVLALPADLTVQLIGATFFACGIGTLLQSLGAGPIGARMPFVMVPGGAPTMLFAGIAAQSGLPTATGAALLASAFYWVLLPVFTRCLRLFPRIVVGAMLLLVSVNLIRIYATIVVGQPGAADFAQPRALGLALATIVSTIVVAGAFRGTLGRLAVLIGLIAGATLGWALDAMPALADVWRGPLFTHPVWLPFGMPRFDVLAALPLLIFTAISMAEATAQTVAVGETCGKTISLPRDVPKTIRGDALASLAGALFGTPLIVTSAENIGVVQTTGVRSRYVTAAAGAILIVIALFAPLARLAYAIPAAVVGGTALVVFAMIGVMGIRLLAGVDLHARANQYTLAAALVVGLAPILVPNLYRQFGAPVQIVLGNGMAAGTLAAIATQLAFTAFARLSGQARTGAAATPAPSRDA</sequence>
<dbReference type="RefSeq" id="WP_048242573.1">
    <property type="nucleotide sequence ID" value="NZ_LDWR01000002.1"/>
</dbReference>
<keyword evidence="7 8" id="KW-0472">Membrane</keyword>
<feature type="transmembrane region" description="Helical" evidence="8">
    <location>
        <begin position="320"/>
        <end position="339"/>
    </location>
</feature>
<comment type="caution">
    <text evidence="9">The sequence shown here is derived from an EMBL/GenBank/DDBJ whole genome shotgun (WGS) entry which is preliminary data.</text>
</comment>
<keyword evidence="6 8" id="KW-1133">Transmembrane helix</keyword>
<dbReference type="PANTHER" id="PTHR42810:SF4">
    <property type="entry name" value="URIC ACID TRANSPORTER UACT"/>
    <property type="match status" value="1"/>
</dbReference>
<evidence type="ECO:0000256" key="7">
    <source>
        <dbReference type="ARBA" id="ARBA00023136"/>
    </source>
</evidence>
<feature type="transmembrane region" description="Helical" evidence="8">
    <location>
        <begin position="406"/>
        <end position="432"/>
    </location>
</feature>
<reference evidence="9 10" key="1">
    <citation type="submission" date="2015-05" db="EMBL/GenBank/DDBJ databases">
        <title>Draft genome of Burkholderia cepacia LK29.</title>
        <authorList>
            <person name="Chan X.Y."/>
        </authorList>
    </citation>
    <scope>NUCLEOTIDE SEQUENCE [LARGE SCALE GENOMIC DNA]</scope>
    <source>
        <strain evidence="9 10">LK29</strain>
    </source>
</reference>
<keyword evidence="3" id="KW-0813">Transport</keyword>
<organism evidence="9 10">
    <name type="scientific">Burkholderia cepacia</name>
    <name type="common">Pseudomonas cepacia</name>
    <dbReference type="NCBI Taxonomy" id="292"/>
    <lineage>
        <taxon>Bacteria</taxon>
        <taxon>Pseudomonadati</taxon>
        <taxon>Pseudomonadota</taxon>
        <taxon>Betaproteobacteria</taxon>
        <taxon>Burkholderiales</taxon>
        <taxon>Burkholderiaceae</taxon>
        <taxon>Burkholderia</taxon>
        <taxon>Burkholderia cepacia complex</taxon>
    </lineage>
</organism>
<feature type="transmembrane region" description="Helical" evidence="8">
    <location>
        <begin position="170"/>
        <end position="188"/>
    </location>
</feature>
<keyword evidence="5 8" id="KW-0812">Transmembrane</keyword>
<feature type="transmembrane region" description="Helical" evidence="8">
    <location>
        <begin position="137"/>
        <end position="158"/>
    </location>
</feature>
<evidence type="ECO:0000256" key="4">
    <source>
        <dbReference type="ARBA" id="ARBA00022475"/>
    </source>
</evidence>
<keyword evidence="4" id="KW-1003">Cell membrane</keyword>
<dbReference type="GO" id="GO:0005886">
    <property type="term" value="C:plasma membrane"/>
    <property type="evidence" value="ECO:0007669"/>
    <property type="project" value="UniProtKB-SubCell"/>
</dbReference>
<evidence type="ECO:0000256" key="2">
    <source>
        <dbReference type="ARBA" id="ARBA00008821"/>
    </source>
</evidence>
<evidence type="ECO:0000313" key="10">
    <source>
        <dbReference type="Proteomes" id="UP000036338"/>
    </source>
</evidence>
<name>A0A0J5XI51_BURCE</name>
<evidence type="ECO:0000313" key="9">
    <source>
        <dbReference type="EMBL" id="KML63538.1"/>
    </source>
</evidence>
<comment type="similarity">
    <text evidence="2">Belongs to the nucleobase:cation symporter-2 (NCS2) (TC 2.A.40) family.</text>
</comment>
<dbReference type="PROSITE" id="PS01116">
    <property type="entry name" value="XANTH_URACIL_PERMASE"/>
    <property type="match status" value="1"/>
</dbReference>
<feature type="transmembrane region" description="Helical" evidence="8">
    <location>
        <begin position="345"/>
        <end position="369"/>
    </location>
</feature>
<evidence type="ECO:0000256" key="8">
    <source>
        <dbReference type="SAM" id="Phobius"/>
    </source>
</evidence>
<evidence type="ECO:0000256" key="1">
    <source>
        <dbReference type="ARBA" id="ARBA00004651"/>
    </source>
</evidence>
<feature type="transmembrane region" description="Helical" evidence="8">
    <location>
        <begin position="21"/>
        <end position="45"/>
    </location>
</feature>
<feature type="transmembrane region" description="Helical" evidence="8">
    <location>
        <begin position="195"/>
        <end position="211"/>
    </location>
</feature>
<dbReference type="AlphaFoldDB" id="A0A0J5XI51"/>
<evidence type="ECO:0000256" key="3">
    <source>
        <dbReference type="ARBA" id="ARBA00022448"/>
    </source>
</evidence>
<evidence type="ECO:0000256" key="5">
    <source>
        <dbReference type="ARBA" id="ARBA00022692"/>
    </source>
</evidence>
<dbReference type="InterPro" id="IPR006043">
    <property type="entry name" value="NCS2"/>
</dbReference>
<evidence type="ECO:0000256" key="6">
    <source>
        <dbReference type="ARBA" id="ARBA00022989"/>
    </source>
</evidence>
<dbReference type="PANTHER" id="PTHR42810">
    <property type="entry name" value="PURINE PERMEASE C1399.01C-RELATED"/>
    <property type="match status" value="1"/>
</dbReference>
<dbReference type="EMBL" id="LDWR01000002">
    <property type="protein sequence ID" value="KML63538.1"/>
    <property type="molecule type" value="Genomic_DNA"/>
</dbReference>
<feature type="transmembrane region" description="Helical" evidence="8">
    <location>
        <begin position="381"/>
        <end position="400"/>
    </location>
</feature>
<dbReference type="PATRIC" id="fig|292.27.peg.2269"/>
<proteinExistence type="inferred from homology"/>
<gene>
    <name evidence="9" type="ORF">VL15_00800</name>
</gene>
<comment type="subcellular location">
    <subcellularLocation>
        <location evidence="1">Cell membrane</location>
        <topology evidence="1">Multi-pass membrane protein</topology>
    </subcellularLocation>
</comment>
<accession>A0A0J5XI51</accession>
<protein>
    <submittedName>
        <fullName evidence="9">Nucleobase:cation symporter</fullName>
    </submittedName>
</protein>